<dbReference type="RefSeq" id="WP_284914408.1">
    <property type="nucleotide sequence ID" value="NZ_CP126980.1"/>
</dbReference>
<dbReference type="InterPro" id="IPR036278">
    <property type="entry name" value="Sialidase_sf"/>
</dbReference>
<accession>A0ABY8W8G3</accession>
<organism evidence="1 2">
    <name type="scientific">Actinoplanes oblitus</name>
    <dbReference type="NCBI Taxonomy" id="3040509"/>
    <lineage>
        <taxon>Bacteria</taxon>
        <taxon>Bacillati</taxon>
        <taxon>Actinomycetota</taxon>
        <taxon>Actinomycetes</taxon>
        <taxon>Micromonosporales</taxon>
        <taxon>Micromonosporaceae</taxon>
        <taxon>Actinoplanes</taxon>
    </lineage>
</organism>
<dbReference type="EMBL" id="CP126980">
    <property type="protein sequence ID" value="WIM93200.1"/>
    <property type="molecule type" value="Genomic_DNA"/>
</dbReference>
<name>A0ABY8W8G3_9ACTN</name>
<reference evidence="1 2" key="1">
    <citation type="submission" date="2023-06" db="EMBL/GenBank/DDBJ databases">
        <authorList>
            <person name="Yushchuk O."/>
            <person name="Binda E."/>
            <person name="Ruckert-Reed C."/>
            <person name="Fedorenko V."/>
            <person name="Kalinowski J."/>
            <person name="Marinelli F."/>
        </authorList>
    </citation>
    <scope>NUCLEOTIDE SEQUENCE [LARGE SCALE GENOMIC DNA]</scope>
    <source>
        <strain evidence="1 2">NRRL 3884</strain>
    </source>
</reference>
<evidence type="ECO:0000313" key="1">
    <source>
        <dbReference type="EMBL" id="WIM93200.1"/>
    </source>
</evidence>
<gene>
    <name evidence="1" type="ORF">ACTOB_005172</name>
</gene>
<keyword evidence="2" id="KW-1185">Reference proteome</keyword>
<dbReference type="Proteomes" id="UP001240150">
    <property type="component" value="Chromosome"/>
</dbReference>
<protein>
    <submittedName>
        <fullName evidence="1">Uncharacterized protein</fullName>
    </submittedName>
</protein>
<dbReference type="SUPFAM" id="SSF50939">
    <property type="entry name" value="Sialidases"/>
    <property type="match status" value="1"/>
</dbReference>
<proteinExistence type="predicted"/>
<evidence type="ECO:0000313" key="2">
    <source>
        <dbReference type="Proteomes" id="UP001240150"/>
    </source>
</evidence>
<sequence length="400" mass="41158">MLVAVVVGVLAVAGVTMRVLTAAQRGAARHAIGESDTTISGTASHGAAANSDAATLWEAIPGAFGAPDGATAQVMSLVRHENCFTAMGAVRTARSSNIASWTSSDDCRSSRLAGSGTALKPPVKERLLGVVDANGTDLWHGEAFAVITDRERPHGYLLKGHPGVWTEEDLPADATAAPTAMGPDNPFLLLAGRRKNGLATWLYSGWGWNSTPLPAPAGAVPLSAAGMPRLADTVIPPATVIVGRAGPHAAIWHSPPGGQDWQYHELTEARTLTSVVFNGVELVATGTASTGGPVVLTSTDGVSWSQDSHPLPLGLLRPFGSLFTTAAPSSAFVLGGPAEPPPPVYAVSETQSGCGAVYQRSSTAWIEEPLGCHGAPTSLLRLSDGRLAAAGATTLWLRHS</sequence>